<dbReference type="SUPFAM" id="SSF82866">
    <property type="entry name" value="Multidrug efflux transporter AcrB transmembrane domain"/>
    <property type="match status" value="2"/>
</dbReference>
<evidence type="ECO:0000256" key="1">
    <source>
        <dbReference type="ARBA" id="ARBA00004127"/>
    </source>
</evidence>
<dbReference type="OrthoDB" id="6510177at2759"/>
<keyword evidence="12" id="KW-1207">Sterol metabolism</keyword>
<feature type="transmembrane region" description="Helical" evidence="17">
    <location>
        <begin position="1351"/>
        <end position="1369"/>
    </location>
</feature>
<comment type="similarity">
    <text evidence="2">Belongs to the patched family.</text>
</comment>
<comment type="catalytic activity">
    <reaction evidence="15">
        <text>cholesterol(in) = cholesterol(out)</text>
        <dbReference type="Rhea" id="RHEA:39747"/>
        <dbReference type="ChEBI" id="CHEBI:16113"/>
    </reaction>
</comment>
<evidence type="ECO:0000256" key="6">
    <source>
        <dbReference type="ARBA" id="ARBA00022729"/>
    </source>
</evidence>
<evidence type="ECO:0000256" key="12">
    <source>
        <dbReference type="ARBA" id="ARBA00023166"/>
    </source>
</evidence>
<dbReference type="Gene3D" id="1.20.1640.10">
    <property type="entry name" value="Multidrug efflux transporter AcrB transmembrane domain"/>
    <property type="match status" value="2"/>
</dbReference>
<dbReference type="Pfam" id="PF22314">
    <property type="entry name" value="NPC1_MLD"/>
    <property type="match status" value="1"/>
</dbReference>
<keyword evidence="11" id="KW-1015">Disulfide bond</keyword>
<dbReference type="GO" id="GO:0030301">
    <property type="term" value="P:cholesterol transport"/>
    <property type="evidence" value="ECO:0007669"/>
    <property type="project" value="UniProtKB-ARBA"/>
</dbReference>
<evidence type="ECO:0000256" key="5">
    <source>
        <dbReference type="ARBA" id="ARBA00022692"/>
    </source>
</evidence>
<feature type="domain" description="SSD" evidence="19">
    <location>
        <begin position="789"/>
        <end position="954"/>
    </location>
</feature>
<protein>
    <recommendedName>
        <fullName evidence="19">SSD domain-containing protein</fullName>
    </recommendedName>
</protein>
<feature type="compositionally biased region" description="Low complexity" evidence="16">
    <location>
        <begin position="254"/>
        <end position="265"/>
    </location>
</feature>
<evidence type="ECO:0000256" key="18">
    <source>
        <dbReference type="SAM" id="SignalP"/>
    </source>
</evidence>
<dbReference type="FunFam" id="1.20.1640.10:FF:000010">
    <property type="entry name" value="NPC intracellular cholesterol transporter 1"/>
    <property type="match status" value="1"/>
</dbReference>
<keyword evidence="7 17" id="KW-1133">Transmembrane helix</keyword>
<feature type="transmembrane region" description="Helical" evidence="17">
    <location>
        <begin position="790"/>
        <end position="811"/>
    </location>
</feature>
<keyword evidence="4" id="KW-0153">Cholesterol metabolism</keyword>
<dbReference type="GO" id="GO:0015485">
    <property type="term" value="F:cholesterol binding"/>
    <property type="evidence" value="ECO:0007669"/>
    <property type="project" value="TreeGrafter"/>
</dbReference>
<dbReference type="PANTHER" id="PTHR45727:SF2">
    <property type="entry name" value="NPC INTRACELLULAR CHOLESTEROL TRANSPORTER 1"/>
    <property type="match status" value="1"/>
</dbReference>
<dbReference type="InterPro" id="IPR004765">
    <property type="entry name" value="NPC1-like"/>
</dbReference>
<feature type="transmembrane region" description="Helical" evidence="17">
    <location>
        <begin position="1011"/>
        <end position="1034"/>
    </location>
</feature>
<comment type="subcellular location">
    <subcellularLocation>
        <location evidence="1">Endomembrane system</location>
        <topology evidence="1">Multi-pass membrane protein</topology>
    </subcellularLocation>
</comment>
<accession>A0A267DYG3</accession>
<comment type="caution">
    <text evidence="20">The sequence shown here is derived from an EMBL/GenBank/DDBJ whole genome shotgun (WGS) entry which is preliminary data.</text>
</comment>
<evidence type="ECO:0000256" key="3">
    <source>
        <dbReference type="ARBA" id="ARBA00022448"/>
    </source>
</evidence>
<evidence type="ECO:0000256" key="11">
    <source>
        <dbReference type="ARBA" id="ARBA00023157"/>
    </source>
</evidence>
<feature type="transmembrane region" description="Helical" evidence="17">
    <location>
        <begin position="1390"/>
        <end position="1416"/>
    </location>
</feature>
<keyword evidence="10 17" id="KW-0472">Membrane</keyword>
<dbReference type="PROSITE" id="PS50156">
    <property type="entry name" value="SSD"/>
    <property type="match status" value="1"/>
</dbReference>
<evidence type="ECO:0000256" key="13">
    <source>
        <dbReference type="ARBA" id="ARBA00023180"/>
    </source>
</evidence>
<dbReference type="InterPro" id="IPR053958">
    <property type="entry name" value="HMGCR/SNAP/NPC1-like_SSD"/>
</dbReference>
<keyword evidence="14" id="KW-0753">Steroid metabolism</keyword>
<evidence type="ECO:0000256" key="10">
    <source>
        <dbReference type="ARBA" id="ARBA00023136"/>
    </source>
</evidence>
<evidence type="ECO:0000256" key="8">
    <source>
        <dbReference type="ARBA" id="ARBA00023055"/>
    </source>
</evidence>
<evidence type="ECO:0000256" key="17">
    <source>
        <dbReference type="SAM" id="Phobius"/>
    </source>
</evidence>
<evidence type="ECO:0000256" key="16">
    <source>
        <dbReference type="SAM" id="MobiDB-lite"/>
    </source>
</evidence>
<dbReference type="Pfam" id="PF12349">
    <property type="entry name" value="Sterol-sensing"/>
    <property type="match status" value="1"/>
</dbReference>
<proteinExistence type="inferred from homology"/>
<evidence type="ECO:0000256" key="9">
    <source>
        <dbReference type="ARBA" id="ARBA00023098"/>
    </source>
</evidence>
<evidence type="ECO:0000256" key="14">
    <source>
        <dbReference type="ARBA" id="ARBA00023221"/>
    </source>
</evidence>
<dbReference type="GO" id="GO:0005319">
    <property type="term" value="F:lipid transporter activity"/>
    <property type="evidence" value="ECO:0007669"/>
    <property type="project" value="InterPro"/>
</dbReference>
<feature type="transmembrane region" description="Helical" evidence="17">
    <location>
        <begin position="516"/>
        <end position="536"/>
    </location>
</feature>
<evidence type="ECO:0000313" key="21">
    <source>
        <dbReference type="Proteomes" id="UP000215902"/>
    </source>
</evidence>
<feature type="compositionally biased region" description="Polar residues" evidence="16">
    <location>
        <begin position="266"/>
        <end position="276"/>
    </location>
</feature>
<feature type="signal peptide" evidence="18">
    <location>
        <begin position="1"/>
        <end position="20"/>
    </location>
</feature>
<evidence type="ECO:0000256" key="4">
    <source>
        <dbReference type="ARBA" id="ARBA00022548"/>
    </source>
</evidence>
<name>A0A267DYG3_9PLAT</name>
<dbReference type="FunFam" id="1.20.1640.10:FF:000008">
    <property type="entry name" value="NPC intracellular cholesterol transporter 1"/>
    <property type="match status" value="1"/>
</dbReference>
<dbReference type="GO" id="GO:0042632">
    <property type="term" value="P:cholesterol homeostasis"/>
    <property type="evidence" value="ECO:0007669"/>
    <property type="project" value="TreeGrafter"/>
</dbReference>
<evidence type="ECO:0000313" key="20">
    <source>
        <dbReference type="EMBL" id="PAA53619.1"/>
    </source>
</evidence>
<dbReference type="PANTHER" id="PTHR45727">
    <property type="entry name" value="NPC INTRACELLULAR CHOLESTEROL TRANSPORTER 1"/>
    <property type="match status" value="1"/>
</dbReference>
<dbReference type="InterPro" id="IPR053956">
    <property type="entry name" value="NPC1_MLD"/>
</dbReference>
<gene>
    <name evidence="20" type="ORF">BOX15_Mlig006344g3</name>
</gene>
<dbReference type="GO" id="GO:0030299">
    <property type="term" value="P:intestinal cholesterol absorption"/>
    <property type="evidence" value="ECO:0007669"/>
    <property type="project" value="TreeGrafter"/>
</dbReference>
<dbReference type="NCBIfam" id="TIGR00917">
    <property type="entry name" value="2A060601"/>
    <property type="match status" value="1"/>
</dbReference>
<feature type="transmembrane region" description="Helical" evidence="17">
    <location>
        <begin position="353"/>
        <end position="376"/>
    </location>
</feature>
<sequence>MKTILTISLFLATSVQLIDTSCVWHNECGRHPETGKPLNCKYSGPPQPLTNSSALNTLAQLCPEMLDSRMRGPDGHPQLCCSASQVLSLSAGIGNAGMLFKRCPSCWRNFRTLYCQYACSPRQHEFLRVVETDPASKGVLRIDYTVSRQFAEGMFNSCKSVTMGNGKAIGSLCTPVPAEDCKVTDVFNFLGSPAINPYAPFVTKFHVTDNACAAQDQPGRTRRSVDSEFDFGDFDFNPVTTALPQTADGRSGATPTSVVSKTPVTNADSSAGSNKSTVTTQTTMTTKTTTAADMCGMNAKVVPCQTGFNGQSACSCIDCPAVCSAASAGFDNDLAALQSSGSSNTWRVLGISVWYICLAIAYAAFIVAFAASNLYFHVYSPPSKKSSSSPMRHQRDVVDDATAAAAVAVDNELIVDDPADAAAAEAAAASAAATSDSCPNGVTFGMTSPSSRECFLPHQTHQPLSRSEAALVAGAKSSNSSSSSSGAESERLCAGFDRRIESVFAAWGRAVAGHPVLVLTLGLLACLGLSCGIIRFQVTTDPVDLWSAPDSTARQQKEYFDAHFGPFFRTEQVIIIPRNQSPVPISSYDYYDLPKHKQLGPALSKSFLKRVLQLQLDVVNLSVKSSLGTANITLSDICFKPLAPDYTTCAVQSPLGYFQSNMSRLMQVKYDEEMLAMDTHLIVSDWWMHMSACTDNPMGPSCLSEWGGPINPAVVFGGYNGSEFLNASAIVLTFLVSNDPAVRQKAIDWEAGFMEVVRRHASSHEDLWDIRYRSERSIQDELERESHSDVLTILISYLVMFGYVTVTLGQYKSCSRVMIDLKITLGLAGVVIVLLAVSSSLGVWSFLGYPATLIIVEVVPFLVLAVGVDNIFILVQAYQRDYSACTDSVESRVARAVGRVGPSMLLSSASESVAFFFGALTPMPAVRVFALYAGMAVLIDFLLQISCFVALLTLDCKRQASARFDMLCCLSSKSQPMSSRPEDSATVKSESRGFLFQLFKRHLSRVLLSPVCRPVVILAFVSWAFVCLAAIPGIRSGLDQEISMPVDSYMIGYFDGVKKYLSVGPPVYFVLAGQGIDFSRPAHAKLVCGRAGCPQDSMMSRLSRLSKPDRQSVSYLATPASSWLDDYVDWLSPSGSGSGVQCCRYRAGKPHQFCPASLGPQPDCTGCQVNFTTSSSSSWPDASSFYGYLDFFLRDNPGVACAKGGHAAYANAVSLERQSSQPGSSKVSAVSASHFMAYHSVLRTDSDFTNAYRSAVAISDGINANFKRQLGREPEFKVFPYSVFYVFYEQYLTIAKDTFTNLSICAAAIAVVTFVLLGLDLYATVIIMLTIGLILNSMLGLMYFWDITLNAVSLVNLVMALGISVEFCSHMVRAFTVSEEPTRLLRARECFIHMGSSVFSGITLTKLGGIVVLGFAKSQLFRIFYFRMYLGIVLFGALHGLVFLPVLLSYVGPSLRRRQRSQAAVIFVGDASPPAKELLDEV</sequence>
<keyword evidence="21" id="KW-1185">Reference proteome</keyword>
<feature type="transmembrane region" description="Helical" evidence="17">
    <location>
        <begin position="1299"/>
        <end position="1319"/>
    </location>
</feature>
<feature type="region of interest" description="Disordered" evidence="16">
    <location>
        <begin position="467"/>
        <end position="488"/>
    </location>
</feature>
<feature type="transmembrane region" description="Helical" evidence="17">
    <location>
        <begin position="896"/>
        <end position="917"/>
    </location>
</feature>
<evidence type="ECO:0000256" key="2">
    <source>
        <dbReference type="ARBA" id="ARBA00005585"/>
    </source>
</evidence>
<dbReference type="Pfam" id="PF16414">
    <property type="entry name" value="NPC1_N"/>
    <property type="match status" value="1"/>
</dbReference>
<keyword evidence="6 18" id="KW-0732">Signal</keyword>
<dbReference type="GO" id="GO:0012505">
    <property type="term" value="C:endomembrane system"/>
    <property type="evidence" value="ECO:0007669"/>
    <property type="project" value="UniProtKB-SubCell"/>
</dbReference>
<keyword evidence="5 17" id="KW-0812">Transmembrane</keyword>
<keyword evidence="8" id="KW-0445">Lipid transport</keyword>
<dbReference type="InterPro" id="IPR032190">
    <property type="entry name" value="NPC1_N"/>
</dbReference>
<evidence type="ECO:0000256" key="7">
    <source>
        <dbReference type="ARBA" id="ARBA00022989"/>
    </source>
</evidence>
<feature type="transmembrane region" description="Helical" evidence="17">
    <location>
        <begin position="823"/>
        <end position="847"/>
    </location>
</feature>
<dbReference type="Proteomes" id="UP000215902">
    <property type="component" value="Unassembled WGS sequence"/>
</dbReference>
<organism evidence="20 21">
    <name type="scientific">Macrostomum lignano</name>
    <dbReference type="NCBI Taxonomy" id="282301"/>
    <lineage>
        <taxon>Eukaryota</taxon>
        <taxon>Metazoa</taxon>
        <taxon>Spiralia</taxon>
        <taxon>Lophotrochozoa</taxon>
        <taxon>Platyhelminthes</taxon>
        <taxon>Rhabditophora</taxon>
        <taxon>Macrostomorpha</taxon>
        <taxon>Macrostomida</taxon>
        <taxon>Macrostomidae</taxon>
        <taxon>Macrostomum</taxon>
    </lineage>
</organism>
<evidence type="ECO:0000256" key="15">
    <source>
        <dbReference type="ARBA" id="ARBA00034049"/>
    </source>
</evidence>
<dbReference type="GO" id="GO:0005886">
    <property type="term" value="C:plasma membrane"/>
    <property type="evidence" value="ECO:0007669"/>
    <property type="project" value="TreeGrafter"/>
</dbReference>
<dbReference type="EMBL" id="NIVC01003054">
    <property type="protein sequence ID" value="PAA53619.1"/>
    <property type="molecule type" value="Genomic_DNA"/>
</dbReference>
<dbReference type="InterPro" id="IPR000731">
    <property type="entry name" value="SSD"/>
</dbReference>
<feature type="transmembrane region" description="Helical" evidence="17">
    <location>
        <begin position="1326"/>
        <end position="1345"/>
    </location>
</feature>
<feature type="transmembrane region" description="Helical" evidence="17">
    <location>
        <begin position="929"/>
        <end position="954"/>
    </location>
</feature>
<feature type="transmembrane region" description="Helical" evidence="17">
    <location>
        <begin position="1428"/>
        <end position="1451"/>
    </location>
</feature>
<reference evidence="20 21" key="1">
    <citation type="submission" date="2017-06" db="EMBL/GenBank/DDBJ databases">
        <title>A platform for efficient transgenesis in Macrostomum lignano, a flatworm model organism for stem cell research.</title>
        <authorList>
            <person name="Berezikov E."/>
        </authorList>
    </citation>
    <scope>NUCLEOTIDE SEQUENCE [LARGE SCALE GENOMIC DNA]</scope>
    <source>
        <strain evidence="20">DV1</strain>
        <tissue evidence="20">Whole organism</tissue>
    </source>
</reference>
<feature type="region of interest" description="Disordered" evidence="16">
    <location>
        <begin position="242"/>
        <end position="280"/>
    </location>
</feature>
<dbReference type="GO" id="GO:0008203">
    <property type="term" value="P:cholesterol metabolic process"/>
    <property type="evidence" value="ECO:0007669"/>
    <property type="project" value="UniProtKB-KW"/>
</dbReference>
<evidence type="ECO:0000259" key="19">
    <source>
        <dbReference type="PROSITE" id="PS50156"/>
    </source>
</evidence>
<dbReference type="STRING" id="282301.A0A267DYG3"/>
<feature type="chain" id="PRO_5012492671" description="SSD domain-containing protein" evidence="18">
    <location>
        <begin position="21"/>
        <end position="1482"/>
    </location>
</feature>
<feature type="transmembrane region" description="Helical" evidence="17">
    <location>
        <begin position="853"/>
        <end position="875"/>
    </location>
</feature>
<keyword evidence="13" id="KW-0325">Glycoprotein</keyword>
<keyword evidence="9" id="KW-0443">Lipid metabolism</keyword>
<keyword evidence="3" id="KW-0813">Transport</keyword>